<sequence length="70" mass="8203">MARFNDIVRMVVFSLGCLVFGFVESVLAFASFYGDVFGSMFRVDSRLNFWVGCCTFFFCWIRFKFRVPLV</sequence>
<organism evidence="2">
    <name type="scientific">Anopheles darlingi</name>
    <name type="common">Mosquito</name>
    <dbReference type="NCBI Taxonomy" id="43151"/>
    <lineage>
        <taxon>Eukaryota</taxon>
        <taxon>Metazoa</taxon>
        <taxon>Ecdysozoa</taxon>
        <taxon>Arthropoda</taxon>
        <taxon>Hexapoda</taxon>
        <taxon>Insecta</taxon>
        <taxon>Pterygota</taxon>
        <taxon>Neoptera</taxon>
        <taxon>Endopterygota</taxon>
        <taxon>Diptera</taxon>
        <taxon>Nematocera</taxon>
        <taxon>Culicoidea</taxon>
        <taxon>Culicidae</taxon>
        <taxon>Anophelinae</taxon>
        <taxon>Anopheles</taxon>
    </lineage>
</organism>
<proteinExistence type="predicted"/>
<reference evidence="2" key="1">
    <citation type="submission" date="2018-01" db="EMBL/GenBank/DDBJ databases">
        <title>An insight into the sialome of Amazonian anophelines.</title>
        <authorList>
            <person name="Ribeiro J.M."/>
            <person name="Scarpassa V."/>
            <person name="Calvo E."/>
        </authorList>
    </citation>
    <scope>NUCLEOTIDE SEQUENCE</scope>
</reference>
<protein>
    <submittedName>
        <fullName evidence="2">Uncharacterized protein</fullName>
    </submittedName>
</protein>
<name>A0A2M4DG98_ANODA</name>
<dbReference type="AlphaFoldDB" id="A0A2M4DG98"/>
<accession>A0A2M4DG98</accession>
<keyword evidence="1" id="KW-0812">Transmembrane</keyword>
<evidence type="ECO:0000313" key="2">
    <source>
        <dbReference type="EMBL" id="MBW76563.1"/>
    </source>
</evidence>
<keyword evidence="1" id="KW-1133">Transmembrane helix</keyword>
<evidence type="ECO:0000256" key="1">
    <source>
        <dbReference type="SAM" id="Phobius"/>
    </source>
</evidence>
<keyword evidence="1" id="KW-0472">Membrane</keyword>
<dbReference type="EMBL" id="GGFL01012385">
    <property type="protein sequence ID" value="MBW76563.1"/>
    <property type="molecule type" value="Transcribed_RNA"/>
</dbReference>
<feature type="transmembrane region" description="Helical" evidence="1">
    <location>
        <begin position="46"/>
        <end position="63"/>
    </location>
</feature>